<dbReference type="Proteomes" id="UP001498476">
    <property type="component" value="Unassembled WGS sequence"/>
</dbReference>
<evidence type="ECO:0000256" key="13">
    <source>
        <dbReference type="ARBA" id="ARBA00037126"/>
    </source>
</evidence>
<dbReference type="InterPro" id="IPR050386">
    <property type="entry name" value="Glycosyl_hydrolase_5"/>
</dbReference>
<keyword evidence="6" id="KW-0735">Signal-anchor</keyword>
<dbReference type="PANTHER" id="PTHR31297">
    <property type="entry name" value="GLUCAN ENDO-1,6-BETA-GLUCOSIDASE B"/>
    <property type="match status" value="1"/>
</dbReference>
<sequence length="254" mass="28750">MPESKEPESKVSARWLRGSQKFRGVNLGSQFIIERWMAEDEWKAMGCGNTNDEWACVKAIGQDAADTAFKKHWASWTTQNDITQIANFGLNTVRIPVGFWILEALVEEGEYYPRGGLAYLDRVVGWCKNAGLYVIIDLHGAPGSQTTNEQFTGHSVATPGFYTPKNYERAYKFLEWMTKRIHTNGNYTTVGMLQVLNEPVHTGAWKAEAASMIETFYPEAYQRIRDAESKLGVAKSGLLHIQYMVRPSQDLRGR</sequence>
<evidence type="ECO:0000256" key="5">
    <source>
        <dbReference type="ARBA" id="ARBA00022801"/>
    </source>
</evidence>
<evidence type="ECO:0000256" key="6">
    <source>
        <dbReference type="ARBA" id="ARBA00022968"/>
    </source>
</evidence>
<evidence type="ECO:0000256" key="11">
    <source>
        <dbReference type="ARBA" id="ARBA00023316"/>
    </source>
</evidence>
<comment type="catalytic activity">
    <reaction evidence="12">
        <text>Successive hydrolysis of beta-D-glucose units from the non-reducing ends of (1-&gt;3)-beta-D-glucans, releasing alpha-glucose.</text>
        <dbReference type="EC" id="3.2.1.58"/>
    </reaction>
</comment>
<evidence type="ECO:0000256" key="7">
    <source>
        <dbReference type="ARBA" id="ARBA00022989"/>
    </source>
</evidence>
<evidence type="ECO:0000256" key="1">
    <source>
        <dbReference type="ARBA" id="ARBA00004401"/>
    </source>
</evidence>
<dbReference type="SUPFAM" id="SSF51445">
    <property type="entry name" value="(Trans)glycosidases"/>
    <property type="match status" value="1"/>
</dbReference>
<keyword evidence="19" id="KW-1185">Reference proteome</keyword>
<name>A0ABR1GQ92_9HYPO</name>
<comment type="similarity">
    <text evidence="2 16">Belongs to the glycosyl hydrolase 5 (cellulase A) family.</text>
</comment>
<evidence type="ECO:0000256" key="3">
    <source>
        <dbReference type="ARBA" id="ARBA00022475"/>
    </source>
</evidence>
<dbReference type="EC" id="3.2.1.58" evidence="14"/>
<keyword evidence="9" id="KW-0325">Glycoprotein</keyword>
<evidence type="ECO:0000256" key="8">
    <source>
        <dbReference type="ARBA" id="ARBA00023136"/>
    </source>
</evidence>
<feature type="domain" description="Glycoside hydrolase family 5" evidence="17">
    <location>
        <begin position="61"/>
        <end position="229"/>
    </location>
</feature>
<comment type="function">
    <text evidence="13">Glucosidase involved in the degradation of cellulosic biomass. Active on lichenan.</text>
</comment>
<evidence type="ECO:0000256" key="14">
    <source>
        <dbReference type="ARBA" id="ARBA00038929"/>
    </source>
</evidence>
<keyword evidence="3" id="KW-1003">Cell membrane</keyword>
<accession>A0ABR1GQ92</accession>
<evidence type="ECO:0000256" key="10">
    <source>
        <dbReference type="ARBA" id="ARBA00023295"/>
    </source>
</evidence>
<keyword evidence="8" id="KW-0472">Membrane</keyword>
<gene>
    <name evidence="18" type="ORF">QQX98_010295</name>
</gene>
<evidence type="ECO:0000256" key="4">
    <source>
        <dbReference type="ARBA" id="ARBA00022692"/>
    </source>
</evidence>
<proteinExistence type="inferred from homology"/>
<organism evidence="18 19">
    <name type="scientific">Neonectria punicea</name>
    <dbReference type="NCBI Taxonomy" id="979145"/>
    <lineage>
        <taxon>Eukaryota</taxon>
        <taxon>Fungi</taxon>
        <taxon>Dikarya</taxon>
        <taxon>Ascomycota</taxon>
        <taxon>Pezizomycotina</taxon>
        <taxon>Sordariomycetes</taxon>
        <taxon>Hypocreomycetidae</taxon>
        <taxon>Hypocreales</taxon>
        <taxon>Nectriaceae</taxon>
        <taxon>Neonectria</taxon>
    </lineage>
</organism>
<reference evidence="18 19" key="1">
    <citation type="journal article" date="2025" name="Microbiol. Resour. Announc.">
        <title>Draft genome sequences for Neonectria magnoliae and Neonectria punicea, canker pathogens of Liriodendron tulipifera and Acer saccharum in West Virginia.</title>
        <authorList>
            <person name="Petronek H.M."/>
            <person name="Kasson M.T."/>
            <person name="Metheny A.M."/>
            <person name="Stauder C.M."/>
            <person name="Lovett B."/>
            <person name="Lynch S.C."/>
            <person name="Garnas J.R."/>
            <person name="Kasson L.R."/>
            <person name="Stajich J.E."/>
        </authorList>
    </citation>
    <scope>NUCLEOTIDE SEQUENCE [LARGE SCALE GENOMIC DNA]</scope>
    <source>
        <strain evidence="18 19">NRRL 64653</strain>
    </source>
</reference>
<dbReference type="Gene3D" id="3.20.20.80">
    <property type="entry name" value="Glycosidases"/>
    <property type="match status" value="1"/>
</dbReference>
<keyword evidence="4" id="KW-0812">Transmembrane</keyword>
<comment type="subcellular location">
    <subcellularLocation>
        <location evidence="1">Cell membrane</location>
        <topology evidence="1">Single-pass type II membrane protein</topology>
    </subcellularLocation>
</comment>
<keyword evidence="11" id="KW-0961">Cell wall biogenesis/degradation</keyword>
<keyword evidence="10 16" id="KW-0326">Glycosidase</keyword>
<dbReference type="PANTHER" id="PTHR31297:SF34">
    <property type="entry name" value="GLUCAN 1,3-BETA-GLUCOSIDASE 2"/>
    <property type="match status" value="1"/>
</dbReference>
<evidence type="ECO:0000256" key="15">
    <source>
        <dbReference type="ARBA" id="ARBA00041260"/>
    </source>
</evidence>
<evidence type="ECO:0000313" key="18">
    <source>
        <dbReference type="EMBL" id="KAK7403925.1"/>
    </source>
</evidence>
<dbReference type="InterPro" id="IPR001547">
    <property type="entry name" value="Glyco_hydro_5"/>
</dbReference>
<keyword evidence="5 16" id="KW-0378">Hydrolase</keyword>
<evidence type="ECO:0000256" key="9">
    <source>
        <dbReference type="ARBA" id="ARBA00023180"/>
    </source>
</evidence>
<evidence type="ECO:0000259" key="17">
    <source>
        <dbReference type="Pfam" id="PF00150"/>
    </source>
</evidence>
<dbReference type="Pfam" id="PF00150">
    <property type="entry name" value="Cellulase"/>
    <property type="match status" value="1"/>
</dbReference>
<evidence type="ECO:0000256" key="16">
    <source>
        <dbReference type="RuleBase" id="RU361153"/>
    </source>
</evidence>
<comment type="caution">
    <text evidence="18">The sequence shown here is derived from an EMBL/GenBank/DDBJ whole genome shotgun (WGS) entry which is preliminary data.</text>
</comment>
<dbReference type="EMBL" id="JAZAVJ010000222">
    <property type="protein sequence ID" value="KAK7403925.1"/>
    <property type="molecule type" value="Genomic_DNA"/>
</dbReference>
<evidence type="ECO:0000313" key="19">
    <source>
        <dbReference type="Proteomes" id="UP001498476"/>
    </source>
</evidence>
<dbReference type="InterPro" id="IPR017853">
    <property type="entry name" value="GH"/>
</dbReference>
<evidence type="ECO:0000256" key="12">
    <source>
        <dbReference type="ARBA" id="ARBA00036824"/>
    </source>
</evidence>
<protein>
    <recommendedName>
        <fullName evidence="14">glucan 1,3-beta-glucosidase</fullName>
        <ecNumber evidence="14">3.2.1.58</ecNumber>
    </recommendedName>
    <alternativeName>
        <fullName evidence="15">Exo-1,3-beta-glucanase D</fullName>
    </alternativeName>
</protein>
<keyword evidence="7" id="KW-1133">Transmembrane helix</keyword>
<evidence type="ECO:0000256" key="2">
    <source>
        <dbReference type="ARBA" id="ARBA00005641"/>
    </source>
</evidence>